<dbReference type="EMBL" id="VCIZ01000012">
    <property type="protein sequence ID" value="TSP10973.1"/>
    <property type="molecule type" value="Genomic_DNA"/>
</dbReference>
<name>A0ABY3EJZ0_9BURK</name>
<dbReference type="GO" id="GO:0004386">
    <property type="term" value="F:helicase activity"/>
    <property type="evidence" value="ECO:0007669"/>
    <property type="project" value="UniProtKB-KW"/>
</dbReference>
<dbReference type="PROSITE" id="PS51194">
    <property type="entry name" value="HELICASE_CTER"/>
    <property type="match status" value="1"/>
</dbReference>
<dbReference type="InterPro" id="IPR052933">
    <property type="entry name" value="DNA_Protect_Modify"/>
</dbReference>
<reference evidence="4 5" key="1">
    <citation type="submission" date="2019-05" db="EMBL/GenBank/DDBJ databases">
        <title>Whole genome sequence analysis of Cupriavidus campinensis S14E4C strain.</title>
        <authorList>
            <person name="Abbaszade G."/>
            <person name="Szabo A."/>
            <person name="Toumi M."/>
            <person name="Toth E."/>
        </authorList>
    </citation>
    <scope>NUCLEOTIDE SEQUENCE [LARGE SCALE GENOMIC DNA]</scope>
    <source>
        <strain evidence="4 5">S14E4C</strain>
    </source>
</reference>
<dbReference type="Gene3D" id="3.40.50.150">
    <property type="entry name" value="Vaccinia Virus protein VP39"/>
    <property type="match status" value="1"/>
</dbReference>
<evidence type="ECO:0000256" key="1">
    <source>
        <dbReference type="SAM" id="Coils"/>
    </source>
</evidence>
<dbReference type="Pfam" id="PF18790">
    <property type="entry name" value="KfrB"/>
    <property type="match status" value="1"/>
</dbReference>
<dbReference type="PRINTS" id="PR00507">
    <property type="entry name" value="N12N6MTFRASE"/>
</dbReference>
<organism evidence="4 5">
    <name type="scientific">Cupriavidus campinensis</name>
    <dbReference type="NCBI Taxonomy" id="151783"/>
    <lineage>
        <taxon>Bacteria</taxon>
        <taxon>Pseudomonadati</taxon>
        <taxon>Pseudomonadota</taxon>
        <taxon>Betaproteobacteria</taxon>
        <taxon>Burkholderiales</taxon>
        <taxon>Burkholderiaceae</taxon>
        <taxon>Cupriavidus</taxon>
    </lineage>
</organism>
<feature type="region of interest" description="Disordered" evidence="2">
    <location>
        <begin position="32"/>
        <end position="143"/>
    </location>
</feature>
<evidence type="ECO:0000313" key="4">
    <source>
        <dbReference type="EMBL" id="TSP10973.1"/>
    </source>
</evidence>
<keyword evidence="4" id="KW-0378">Hydrolase</keyword>
<evidence type="ECO:0000259" key="3">
    <source>
        <dbReference type="PROSITE" id="PS51194"/>
    </source>
</evidence>
<dbReference type="PANTHER" id="PTHR41313">
    <property type="entry name" value="ADENINE-SPECIFIC METHYLTRANSFERASE"/>
    <property type="match status" value="1"/>
</dbReference>
<dbReference type="InterPro" id="IPR014001">
    <property type="entry name" value="Helicase_ATP-bd"/>
</dbReference>
<dbReference type="Proteomes" id="UP000318943">
    <property type="component" value="Unassembled WGS sequence"/>
</dbReference>
<sequence>MKRKRVPEAQLGFDFTFNETIAAIDRIAEDAAADPIEDAPAGAKHADQGNEASRRSQANPPAGDDLFSAIAPLPSQGVADTGSLGNQQPLEAPGAGGGRRGRTSGPALGTTEPGARDPSGGDDIAELRSNGDRDSRAERSGDRAAVVGAAGDYRITDADRLGEGGARTKYRDNIAALRLLQELRATERPAAIKDQAILVKYVGWGGIPQVFDHRNTEWRSEFEELASLLTAEQYEAARRSTQDAHYTAQPIIESMYSALHRFGFDGGRIGEPSVGSGNFIGLMPEALRDRSKVTAVELDPTTAQIARHLYPSATVINKGFQDVTIPERYFDLVVGNPPFGSQSLYDANHRDISAFSIHNYFIAKSLDKVREGGLVAVVVSNYFMDARNEQARAHIAERAHLVGAIRLPNTAFKKNALTEVTTDIVFLQRARPGEPIDSRWTKVGEIPDPDGGEAIPLNSYFIDNPQMMLGRMARAGTQYAAGTPALVSLPDQDLAMDLSAAIMQLPAAIYQARANEVEQELAEPREAISVPLSVKIGAYFVTDGGRVATRLDDLLDEPQAEIVEGKSERALERIKGMVDIRSALRTLMAAERGGDLSDADLAPMRTALNRAYDTFVKRNGHVSSLVNRQAMGEDPDYPLLQSLEKDYDKGISTDLAKKHGVEPRDPSAEKAAIFSKRVMSPRREVTRAGTAKDALVVSMNETGGVDLDLMVRLTSRSEESLVRELQGLIFLNPSSQRWETADRYLTGNVKAKFAIAQDAAAHDSRYASNVEALKLVQPPDIEPIDISIHLGSTWVPDRVINDFVSHIFGDVHRNISYQESLGKWLVKIGMGDPTTMRATWGTPDASANNILEAILTNKIIKVEDIVGYDDHKNPIRKTNEEKTAAAQQKADEMRQAFHDWVWEDKDRRETLARLYNDRFNTNVAPRYDGSHLTLPGASSAIELRPHQKDAIWRGIQDGTELYDHVVGAGKTFACIATSQEARRMGLMKKPMFVVPNHLLLQWKDDIFKLYPDANVLIAEKTDFQKENRQRLFARIATGDWDAVVVGHSSFKKIGMPPQVLDSILNEQIADLTEAILKAKADRGDRVTIKEMEKAKERMETKLKRAAETGAKDKVVTFDELGIDALFVDEADEFKNLFITTTLSNVSGLGNLQGSDKAFDLFVKARYVQMQNNGRGVYFATGTPVANTIAEIYTMQRYMQYDELKARGIHHFDAWASTFGQVVTGWELDATGVNYRLNSRFAKFQNVPELTNLYRSFADVITREDLERQSAERGMRFPVPKVKGGKATNVVVERSPIQAEYMGLQTPVRDATTGEILKRADGSTITDWTEGSIIHRMENLPKDPSKDNPLKITNDARKAGLDFRLVDPDAPDFEGSKTNAAVEHMVRIYHKWDEKKGTQLVFCDLSTPKLGKGRRLESQSEAIQAVEDDSADVGDSGDAVVSMDELLAGSGSARFSVYDDIKDKLVARGIPAHEIRFVHEAKTDLQRAKLFEQVRRGEVRFLLGSTAKMGAGTNVQTLLVAEHHMDAPWRPRDLEQREGRIVRQGNLLYAEDPDGFEVEILRYATKQTYDSRMWQTIEYKARAIEQFRKGDGLSRVIEDVAGEAANAAEMKAAATGNPLIFQQVQLSAELKKLEALQANYKRSRHTLESSAEWLGRAQQRADKYSAEYKADIALRDANSPKEWSMQVGARSYNSETKEHLMAAVLQGMQNAIAGRGRAHEKPEVIHIGKYRGFTVTATADASRVNFALRGTASYSPPSLSYLKEDKFSMTGFIQRMDNILNSIEEDVDQVAQRYQRELDELAKVKIELGKPFPQHRELELARKNTAEVMMELRKMQDNPEYVSDWEPATLESIPGETGGLFASIDPLAEKRAQEEMAHAQLVNESAEQAVRDYLAGAAEPLKAPDIFNRGHERLFEDGGQEVHDLLIARIEANPQLSLAVLTAPGKRFASDRMKQAAEAVLGLEREARIAAENAGLVAELPAREAGIYAGRIVAETKHYLIQDSGSHRGVIHHRDDIVSTIPLKSGDVARLSYRAGHAVARDIDSGISR</sequence>
<feature type="compositionally biased region" description="Basic and acidic residues" evidence="2">
    <location>
        <begin position="125"/>
        <end position="142"/>
    </location>
</feature>
<feature type="coiled-coil region" evidence="1">
    <location>
        <begin position="1772"/>
        <end position="1837"/>
    </location>
</feature>
<dbReference type="InterPro" id="IPR027417">
    <property type="entry name" value="P-loop_NTPase"/>
</dbReference>
<evidence type="ECO:0000313" key="5">
    <source>
        <dbReference type="Proteomes" id="UP000318943"/>
    </source>
</evidence>
<feature type="domain" description="Helicase C-terminal" evidence="3">
    <location>
        <begin position="1417"/>
        <end position="1600"/>
    </location>
</feature>
<feature type="compositionally biased region" description="Basic and acidic residues" evidence="2">
    <location>
        <begin position="44"/>
        <end position="54"/>
    </location>
</feature>
<dbReference type="InterPro" id="IPR006935">
    <property type="entry name" value="Helicase/UvrB_N"/>
</dbReference>
<keyword evidence="1" id="KW-0175">Coiled coil</keyword>
<accession>A0ABY3EJZ0</accession>
<comment type="caution">
    <text evidence="4">The sequence shown here is derived from an EMBL/GenBank/DDBJ whole genome shotgun (WGS) entry which is preliminary data.</text>
</comment>
<dbReference type="InterPro" id="IPR001650">
    <property type="entry name" value="Helicase_C-like"/>
</dbReference>
<keyword evidence="4" id="KW-0547">Nucleotide-binding</keyword>
<dbReference type="InterPro" id="IPR002052">
    <property type="entry name" value="DNA_methylase_N6_adenine_CS"/>
</dbReference>
<dbReference type="Pfam" id="PF07669">
    <property type="entry name" value="Eco57I"/>
    <property type="match status" value="1"/>
</dbReference>
<dbReference type="InterPro" id="IPR029063">
    <property type="entry name" value="SAM-dependent_MTases_sf"/>
</dbReference>
<evidence type="ECO:0000256" key="2">
    <source>
        <dbReference type="SAM" id="MobiDB-lite"/>
    </source>
</evidence>
<dbReference type="InterPro" id="IPR011639">
    <property type="entry name" value="MethylTrfase_TaqI-like_dom"/>
</dbReference>
<proteinExistence type="predicted"/>
<protein>
    <submittedName>
        <fullName evidence="4">Helicase</fullName>
    </submittedName>
</protein>
<keyword evidence="5" id="KW-1185">Reference proteome</keyword>
<dbReference type="PANTHER" id="PTHR41313:SF1">
    <property type="entry name" value="DNA METHYLASE ADENINE-SPECIFIC DOMAIN-CONTAINING PROTEIN"/>
    <property type="match status" value="1"/>
</dbReference>
<keyword evidence="4" id="KW-0347">Helicase</keyword>
<gene>
    <name evidence="4" type="ORF">FGG12_19100</name>
</gene>
<keyword evidence="4" id="KW-0067">ATP-binding</keyword>
<dbReference type="PROSITE" id="PS00092">
    <property type="entry name" value="N6_MTASE"/>
    <property type="match status" value="1"/>
</dbReference>
<dbReference type="SUPFAM" id="SSF53335">
    <property type="entry name" value="S-adenosyl-L-methionine-dependent methyltransferases"/>
    <property type="match status" value="1"/>
</dbReference>
<dbReference type="Pfam" id="PF00271">
    <property type="entry name" value="Helicase_C"/>
    <property type="match status" value="1"/>
</dbReference>
<dbReference type="SUPFAM" id="SSF52540">
    <property type="entry name" value="P-loop containing nucleoside triphosphate hydrolases"/>
    <property type="match status" value="2"/>
</dbReference>
<dbReference type="Pfam" id="PF04851">
    <property type="entry name" value="ResIII"/>
    <property type="match status" value="1"/>
</dbReference>
<dbReference type="Gene3D" id="3.40.50.300">
    <property type="entry name" value="P-loop containing nucleotide triphosphate hydrolases"/>
    <property type="match status" value="2"/>
</dbReference>
<dbReference type="SMART" id="SM00487">
    <property type="entry name" value="DEXDc"/>
    <property type="match status" value="1"/>
</dbReference>
<dbReference type="InterPro" id="IPR040782">
    <property type="entry name" value="KfrB"/>
</dbReference>